<evidence type="ECO:0000256" key="1">
    <source>
        <dbReference type="SAM" id="MobiDB-lite"/>
    </source>
</evidence>
<sequence length="160" mass="17527">MLTISSWRNWGDGMMQEMECSTQGNEAPPPVNTDSVVVGLRDFTGGGVQAQHRSVTVIFSPPSTEVSRGGPKTSDAKRADSKTLAAAKRLRLMLFTGPNHRESSRPSSRFERRAAQMKKKQWKPYKLSAVANPPRIFPSSITLALIVLHAVYQDSGGCLL</sequence>
<dbReference type="Proteomes" id="UP000886595">
    <property type="component" value="Unassembled WGS sequence"/>
</dbReference>
<comment type="caution">
    <text evidence="2">The sequence shown here is derived from an EMBL/GenBank/DDBJ whole genome shotgun (WGS) entry which is preliminary data.</text>
</comment>
<evidence type="ECO:0000313" key="3">
    <source>
        <dbReference type="Proteomes" id="UP000886595"/>
    </source>
</evidence>
<name>A0A8X7RUZ4_BRACI</name>
<keyword evidence="3" id="KW-1185">Reference proteome</keyword>
<proteinExistence type="predicted"/>
<accession>A0A8X7RUZ4</accession>
<feature type="region of interest" description="Disordered" evidence="1">
    <location>
        <begin position="61"/>
        <end position="81"/>
    </location>
</feature>
<protein>
    <submittedName>
        <fullName evidence="2">Uncharacterized protein</fullName>
    </submittedName>
</protein>
<gene>
    <name evidence="2" type="ORF">Bca52824_038893</name>
</gene>
<reference evidence="2 3" key="1">
    <citation type="submission" date="2020-02" db="EMBL/GenBank/DDBJ databases">
        <authorList>
            <person name="Ma Q."/>
            <person name="Huang Y."/>
            <person name="Song X."/>
            <person name="Pei D."/>
        </authorList>
    </citation>
    <scope>NUCLEOTIDE SEQUENCE [LARGE SCALE GENOMIC DNA]</scope>
    <source>
        <strain evidence="2">Sxm20200214</strain>
        <tissue evidence="2">Leaf</tissue>
    </source>
</reference>
<dbReference type="AlphaFoldDB" id="A0A8X7RUZ4"/>
<evidence type="ECO:0000313" key="2">
    <source>
        <dbReference type="EMBL" id="KAG2292224.1"/>
    </source>
</evidence>
<organism evidence="2 3">
    <name type="scientific">Brassica carinata</name>
    <name type="common">Ethiopian mustard</name>
    <name type="synonym">Abyssinian cabbage</name>
    <dbReference type="NCBI Taxonomy" id="52824"/>
    <lineage>
        <taxon>Eukaryota</taxon>
        <taxon>Viridiplantae</taxon>
        <taxon>Streptophyta</taxon>
        <taxon>Embryophyta</taxon>
        <taxon>Tracheophyta</taxon>
        <taxon>Spermatophyta</taxon>
        <taxon>Magnoliopsida</taxon>
        <taxon>eudicotyledons</taxon>
        <taxon>Gunneridae</taxon>
        <taxon>Pentapetalae</taxon>
        <taxon>rosids</taxon>
        <taxon>malvids</taxon>
        <taxon>Brassicales</taxon>
        <taxon>Brassicaceae</taxon>
        <taxon>Brassiceae</taxon>
        <taxon>Brassica</taxon>
    </lineage>
</organism>
<dbReference type="EMBL" id="JAAMPC010000009">
    <property type="protein sequence ID" value="KAG2292224.1"/>
    <property type="molecule type" value="Genomic_DNA"/>
</dbReference>